<feature type="compositionally biased region" description="Basic and acidic residues" evidence="6">
    <location>
        <begin position="1624"/>
        <end position="1635"/>
    </location>
</feature>
<feature type="domain" description="C2" evidence="8">
    <location>
        <begin position="1040"/>
        <end position="1169"/>
    </location>
</feature>
<comment type="subcellular location">
    <subcellularLocation>
        <location evidence="1">Membrane</location>
        <topology evidence="1">Single-pass membrane protein</topology>
    </subcellularLocation>
</comment>
<feature type="transmembrane region" description="Helical" evidence="7">
    <location>
        <begin position="1772"/>
        <end position="1790"/>
    </location>
</feature>
<dbReference type="PROSITE" id="PS50004">
    <property type="entry name" value="C2"/>
    <property type="match status" value="8"/>
</dbReference>
<feature type="domain" description="C2" evidence="8">
    <location>
        <begin position="1"/>
        <end position="107"/>
    </location>
</feature>
<dbReference type="CDD" id="cd00030">
    <property type="entry name" value="C2"/>
    <property type="match status" value="3"/>
</dbReference>
<evidence type="ECO:0000256" key="2">
    <source>
        <dbReference type="ARBA" id="ARBA00022692"/>
    </source>
</evidence>
<feature type="region of interest" description="Disordered" evidence="6">
    <location>
        <begin position="1613"/>
        <end position="1635"/>
    </location>
</feature>
<proteinExistence type="predicted"/>
<dbReference type="SMART" id="SM01202">
    <property type="entry name" value="FerI"/>
    <property type="match status" value="1"/>
</dbReference>
<feature type="domain" description="C2" evidence="8">
    <location>
        <begin position="1438"/>
        <end position="1569"/>
    </location>
</feature>
<feature type="domain" description="C2" evidence="8">
    <location>
        <begin position="883"/>
        <end position="1004"/>
    </location>
</feature>
<feature type="compositionally biased region" description="Acidic residues" evidence="6">
    <location>
        <begin position="346"/>
        <end position="357"/>
    </location>
</feature>
<evidence type="ECO:0000256" key="7">
    <source>
        <dbReference type="SAM" id="Phobius"/>
    </source>
</evidence>
<dbReference type="SMART" id="SM00239">
    <property type="entry name" value="C2"/>
    <property type="match status" value="7"/>
</dbReference>
<evidence type="ECO:0000256" key="1">
    <source>
        <dbReference type="ARBA" id="ARBA00004167"/>
    </source>
</evidence>
<feature type="domain" description="C2" evidence="8">
    <location>
        <begin position="165"/>
        <end position="290"/>
    </location>
</feature>
<comment type="caution">
    <text evidence="9">The sequence shown here is derived from an EMBL/GenBank/DDBJ whole genome shotgun (WGS) entry which is preliminary data.</text>
</comment>
<reference evidence="9 10" key="1">
    <citation type="journal article" date="2014" name="Genome Biol. Evol.">
        <title>The secreted proteins of Achlya hypogyna and Thraustotheca clavata identify the ancestral oomycete secretome and reveal gene acquisitions by horizontal gene transfer.</title>
        <authorList>
            <person name="Misner I."/>
            <person name="Blouin N."/>
            <person name="Leonard G."/>
            <person name="Richards T.A."/>
            <person name="Lane C.E."/>
        </authorList>
    </citation>
    <scope>NUCLEOTIDE SEQUENCE [LARGE SCALE GENOMIC DNA]</scope>
    <source>
        <strain evidence="9 10">ATCC 48635</strain>
    </source>
</reference>
<gene>
    <name evidence="9" type="ORF">ACHHYP_16972</name>
</gene>
<dbReference type="SUPFAM" id="SSF49562">
    <property type="entry name" value="C2 domain (Calcium/lipid-binding domain, CaLB)"/>
    <property type="match status" value="7"/>
</dbReference>
<keyword evidence="4 7" id="KW-1133">Transmembrane helix</keyword>
<dbReference type="InterPro" id="IPR035892">
    <property type="entry name" value="C2_domain_sf"/>
</dbReference>
<keyword evidence="3" id="KW-0677">Repeat</keyword>
<dbReference type="InterPro" id="IPR037721">
    <property type="entry name" value="Ferlin"/>
</dbReference>
<evidence type="ECO:0000256" key="5">
    <source>
        <dbReference type="ARBA" id="ARBA00023136"/>
    </source>
</evidence>
<keyword evidence="2 7" id="KW-0812">Transmembrane</keyword>
<evidence type="ECO:0000256" key="4">
    <source>
        <dbReference type="ARBA" id="ARBA00022989"/>
    </source>
</evidence>
<accession>A0A1V9Y5D9</accession>
<keyword evidence="10" id="KW-1185">Reference proteome</keyword>
<evidence type="ECO:0000313" key="9">
    <source>
        <dbReference type="EMBL" id="OQR80945.1"/>
    </source>
</evidence>
<feature type="compositionally biased region" description="Basic and acidic residues" evidence="6">
    <location>
        <begin position="358"/>
        <end position="379"/>
    </location>
</feature>
<dbReference type="STRING" id="1202772.A0A1V9Y5D9"/>
<organism evidence="9 10">
    <name type="scientific">Achlya hypogyna</name>
    <name type="common">Oomycete</name>
    <name type="synonym">Protoachlya hypogyna</name>
    <dbReference type="NCBI Taxonomy" id="1202772"/>
    <lineage>
        <taxon>Eukaryota</taxon>
        <taxon>Sar</taxon>
        <taxon>Stramenopiles</taxon>
        <taxon>Oomycota</taxon>
        <taxon>Saprolegniomycetes</taxon>
        <taxon>Saprolegniales</taxon>
        <taxon>Achlyaceae</taxon>
        <taxon>Achlya</taxon>
    </lineage>
</organism>
<dbReference type="OrthoDB" id="270970at2759"/>
<evidence type="ECO:0000256" key="3">
    <source>
        <dbReference type="ARBA" id="ARBA00022737"/>
    </source>
</evidence>
<dbReference type="EMBL" id="JNBR01002853">
    <property type="protein sequence ID" value="OQR80945.1"/>
    <property type="molecule type" value="Genomic_DNA"/>
</dbReference>
<feature type="domain" description="C2" evidence="8">
    <location>
        <begin position="1281"/>
        <end position="1404"/>
    </location>
</feature>
<feature type="domain" description="C2" evidence="8">
    <location>
        <begin position="541"/>
        <end position="667"/>
    </location>
</feature>
<dbReference type="GO" id="GO:0016020">
    <property type="term" value="C:membrane"/>
    <property type="evidence" value="ECO:0007669"/>
    <property type="project" value="UniProtKB-SubCell"/>
</dbReference>
<dbReference type="GO" id="GO:0007009">
    <property type="term" value="P:plasma membrane organization"/>
    <property type="evidence" value="ECO:0007669"/>
    <property type="project" value="TreeGrafter"/>
</dbReference>
<keyword evidence="5 7" id="KW-0472">Membrane</keyword>
<dbReference type="PANTHER" id="PTHR12546:SF33">
    <property type="entry name" value="SPERM VESICLE FUSION PROTEIN FER-1"/>
    <property type="match status" value="1"/>
</dbReference>
<dbReference type="Proteomes" id="UP000243579">
    <property type="component" value="Unassembled WGS sequence"/>
</dbReference>
<dbReference type="Pfam" id="PF00168">
    <property type="entry name" value="C2"/>
    <property type="match status" value="7"/>
</dbReference>
<feature type="region of interest" description="Disordered" evidence="6">
    <location>
        <begin position="150"/>
        <end position="175"/>
    </location>
</feature>
<feature type="region of interest" description="Disordered" evidence="6">
    <location>
        <begin position="1580"/>
        <end position="1600"/>
    </location>
</feature>
<feature type="region of interest" description="Disordered" evidence="6">
    <location>
        <begin position="346"/>
        <end position="379"/>
    </location>
</feature>
<dbReference type="CDD" id="cd04037">
    <property type="entry name" value="C2E_Ferlin"/>
    <property type="match status" value="1"/>
</dbReference>
<dbReference type="PANTHER" id="PTHR12546">
    <property type="entry name" value="FER-1-LIKE"/>
    <property type="match status" value="1"/>
</dbReference>
<feature type="domain" description="C2" evidence="8">
    <location>
        <begin position="373"/>
        <end position="502"/>
    </location>
</feature>
<dbReference type="Gene3D" id="2.60.40.150">
    <property type="entry name" value="C2 domain"/>
    <property type="match status" value="7"/>
</dbReference>
<evidence type="ECO:0000313" key="10">
    <source>
        <dbReference type="Proteomes" id="UP000243579"/>
    </source>
</evidence>
<evidence type="ECO:0000259" key="8">
    <source>
        <dbReference type="PROSITE" id="PS50004"/>
    </source>
</evidence>
<dbReference type="InterPro" id="IPR000008">
    <property type="entry name" value="C2_dom"/>
</dbReference>
<dbReference type="InterPro" id="IPR012968">
    <property type="entry name" value="FerIin_dom"/>
</dbReference>
<evidence type="ECO:0000256" key="6">
    <source>
        <dbReference type="SAM" id="MobiDB-lite"/>
    </source>
</evidence>
<protein>
    <submittedName>
        <fullName evidence="9">Myoferlin-like protein</fullName>
    </submittedName>
</protein>
<sequence>MPLLRVKVVSGKKLLAVDKKLIGAASSDPYVRLTCGSETCKTKVHSGTVNPTWHEEFRFGETVVLAEDACVYFRVKDYNTLTPSVDLGGAEVHVSTLTPNEWNKLVLPLAKHGSMKGEASGEISVEVFYDPTQGAEGEAPPTSEVANIWSSTSSRELPVPSDEDETASPPPSAPASAPWTYNFLAVSVLEGAGLKACDGDAQAGTSDPFVFLRIGATKPFKTKVMKKTLTPKWREKFYFPLDPKTKYTNTVLSLRMEDEDVLSNDFMGLVTIDVREWIQTYGGTKRDMWFGLGPDTKNPVRASFDADAQLDYGFGKIHLAIEACTLDCDYKTLVQGEADTEMYATAEDDDEEGGTGEEEAKQAERESDEDRAKREEEQKKMMEELQKVQFKSGDYQIQVRVIEVRDLVPQDANGSADPVVFVECMGQEQHTAVKPNQLSCVFDTLLFFNLKNVDKNDIESASIEVTVKDADGPFSSDKIGFFRIDIPYIYYMKNHEMYRQWVALVKSAGDSEQGIQGYLLLSIAVLGPGDTIPIHDPATDIKEDSEMVLMPPRVAQTLHFLVVTVHRAEALPNMDKGVLSAGGIDAYVRVAFAGEKPLETRKVTTRGSDVDFQQELWFPVLLPCMSNRIAISVWDWDRVSDELVAHAAPFYFNQVKDHPSLFQQIWTNLYGSPEDSRFLKFNSAAKATMDKHPETASTYRGRLLLSFRVESDVKNTLDVPHTRNLLTKTPTPPTKTYCLRAFVISGSEVPGLTSKMHWGSYSKMSVRVTCGNATLWFNRVANTKGMCSWNQFMQAPSLELPSDLTQCPDVFVYIVAGTMGPDSRNICYARFKAADVLLSSPDAVPPPKWIKMVEDEVLNELQDYQHAGNLLLRLGLAETTSKEVPESWKEVSSTTMPSASYCLLVHLFQGRGLPAADSNGLLDPYVAVTCSGVGFKSSRKNRTRDPMYYETMAFDVTVPVDRAHQPRVAFQVYDWDRWDPDDYVGGVSIPLQDVAMLSAADYEAGYKVPVPEWFPLGLQSPGDVEGELLLSCTLVAKEYPDQEITPPASIRPKMQEKFLEIICVGMRQLTPAGFVPLHMPFLQFEIGEVSSTNRPKLTAPSAKPSPHDPNYLERIVIPLAVPEDARYAPRLNLSVYDTLLGGFHKPLLGTASIDLATKLPFSNGLPNEAYVAPGASTTYVVGNPHVDGPIEPRASSGDQGSGVGALLPAMAPLMEGMDEDDDDTPAYLKHRKLMAGTIEEVLATTPFEVYTVYRGQKFGGRTSDYRPVGKFKGLIRVLNSRSDPPLFDLEALLNPQPYVIRVYVLDAFALQPKDPNGKSDPYLRLKVGSREIVSDRARHHNATLEPKFHSVYEFKVNLPGASTLSLECWDYDLFSVAGGDDFIGATTIDLEDRWFDDRWQTLGNTAEGTFKPIETRQLYAPSSVCPQGSLRMWMDILTPTQAAMSPPVDIKLPPIEHFEVRVVVYKAKDVTPGDEFSGLSDLFIKCWMQSYDNKAQKTDIHWRAKDGKASFNWRMKFDIALPCDPNNELEKGHLHLQMWDKDVLYDDCLSDTIINLSEHLKQAYKTKEVVNVYAKPKPIKSAKAKSPTGARLPSPTGTMATDLDELERGEAASLLPPAPLSKSESQRKKSDKKEGADIMVKALKARLGMGEDPDDASWITCTTRDPHSGDRVEAGKLLLAIEILPKHVAELRAAGLGRSEPNNFPTLAEPADRLHLNALFNPLHLLESLMGPKAYATCSSLVICALVIAFLVVAGPMIEIILTLLNMLPSPYGWIVFGLVMFLLFFGMGYCSYRCRRTMRTS</sequence>
<name>A0A1V9Y5D9_ACHHY</name>
<dbReference type="InterPro" id="IPR037724">
    <property type="entry name" value="C2E_Ferlin"/>
</dbReference>